<dbReference type="InParanoid" id="B8MJD6"/>
<dbReference type="RefSeq" id="XP_002484678.1">
    <property type="nucleotide sequence ID" value="XM_002484633.1"/>
</dbReference>
<dbReference type="AlphaFoldDB" id="B8MJD6"/>
<protein>
    <submittedName>
        <fullName evidence="1">Uncharacterized protein</fullName>
    </submittedName>
</protein>
<dbReference type="EMBL" id="EQ962657">
    <property type="protein sequence ID" value="EED14725.1"/>
    <property type="molecule type" value="Genomic_DNA"/>
</dbReference>
<dbReference type="Proteomes" id="UP000001745">
    <property type="component" value="Unassembled WGS sequence"/>
</dbReference>
<organism evidence="1 2">
    <name type="scientific">Talaromyces stipitatus (strain ATCC 10500 / CBS 375.48 / QM 6759 / NRRL 1006)</name>
    <name type="common">Penicillium stipitatum</name>
    <dbReference type="NCBI Taxonomy" id="441959"/>
    <lineage>
        <taxon>Eukaryota</taxon>
        <taxon>Fungi</taxon>
        <taxon>Dikarya</taxon>
        <taxon>Ascomycota</taxon>
        <taxon>Pezizomycotina</taxon>
        <taxon>Eurotiomycetes</taxon>
        <taxon>Eurotiomycetidae</taxon>
        <taxon>Eurotiales</taxon>
        <taxon>Trichocomaceae</taxon>
        <taxon>Talaromyces</taxon>
        <taxon>Talaromyces sect. Talaromyces</taxon>
    </lineage>
</organism>
<dbReference type="VEuPathDB" id="FungiDB:TSTA_042000"/>
<evidence type="ECO:0000313" key="1">
    <source>
        <dbReference type="EMBL" id="EED14725.1"/>
    </source>
</evidence>
<keyword evidence="2" id="KW-1185">Reference proteome</keyword>
<evidence type="ECO:0000313" key="2">
    <source>
        <dbReference type="Proteomes" id="UP000001745"/>
    </source>
</evidence>
<proteinExistence type="predicted"/>
<dbReference type="PhylomeDB" id="B8MJD6"/>
<dbReference type="HOGENOM" id="CLU_1571694_0_0_1"/>
<dbReference type="OrthoDB" id="4406347at2759"/>
<sequence>MGHQTQDQIDHILDRVHSLDDLSAEDIMELRCLSEQSIIMDKFKVSPAQYYDWLDKISDGIRGVEYDAQNACIILKGGPGWMREAATGILYELLLPLRDRMSAATGSLYFLTGSKNCLLTGKSCRSSKQADASLMNFKAKWPVVVLEVGISETTTKLYDDAKRWLKGSNR</sequence>
<dbReference type="GeneID" id="8102977"/>
<gene>
    <name evidence="1" type="ORF">TSTA_042000</name>
</gene>
<reference evidence="2" key="1">
    <citation type="journal article" date="2015" name="Genome Announc.">
        <title>Genome sequence of the AIDS-associated pathogen Penicillium marneffei (ATCC18224) and its near taxonomic relative Talaromyces stipitatus (ATCC10500).</title>
        <authorList>
            <person name="Nierman W.C."/>
            <person name="Fedorova-Abrams N.D."/>
            <person name="Andrianopoulos A."/>
        </authorList>
    </citation>
    <scope>NUCLEOTIDE SEQUENCE [LARGE SCALE GENOMIC DNA]</scope>
    <source>
        <strain evidence="2">ATCC 10500 / CBS 375.48 / QM 6759 / NRRL 1006</strain>
    </source>
</reference>
<name>B8MJD6_TALSN</name>
<accession>B8MJD6</accession>